<feature type="non-terminal residue" evidence="2">
    <location>
        <position position="75"/>
    </location>
</feature>
<keyword evidence="1" id="KW-1133">Transmembrane helix</keyword>
<feature type="transmembrane region" description="Helical" evidence="1">
    <location>
        <begin position="23"/>
        <end position="42"/>
    </location>
</feature>
<dbReference type="AlphaFoldDB" id="X1NHL3"/>
<gene>
    <name evidence="2" type="ORF">S06H3_24636</name>
</gene>
<sequence length="75" mass="8545">MPAYLTFSYYFVQKTKYLKIKSFFLYSGAVIISYLALTTSYFTKSAYLKYPHIIGPGGSLDFVGRLYILFCLALG</sequence>
<proteinExistence type="predicted"/>
<comment type="caution">
    <text evidence="2">The sequence shown here is derived from an EMBL/GenBank/DDBJ whole genome shotgun (WGS) entry which is preliminary data.</text>
</comment>
<evidence type="ECO:0000256" key="1">
    <source>
        <dbReference type="SAM" id="Phobius"/>
    </source>
</evidence>
<organism evidence="2">
    <name type="scientific">marine sediment metagenome</name>
    <dbReference type="NCBI Taxonomy" id="412755"/>
    <lineage>
        <taxon>unclassified sequences</taxon>
        <taxon>metagenomes</taxon>
        <taxon>ecological metagenomes</taxon>
    </lineage>
</organism>
<evidence type="ECO:0000313" key="2">
    <source>
        <dbReference type="EMBL" id="GAI26295.1"/>
    </source>
</evidence>
<accession>X1NHL3</accession>
<protein>
    <submittedName>
        <fullName evidence="2">Uncharacterized protein</fullName>
    </submittedName>
</protein>
<dbReference type="EMBL" id="BARV01013795">
    <property type="protein sequence ID" value="GAI26295.1"/>
    <property type="molecule type" value="Genomic_DNA"/>
</dbReference>
<keyword evidence="1" id="KW-0472">Membrane</keyword>
<keyword evidence="1" id="KW-0812">Transmembrane</keyword>
<feature type="transmembrane region" description="Helical" evidence="1">
    <location>
        <begin position="54"/>
        <end position="74"/>
    </location>
</feature>
<name>X1NHL3_9ZZZZ</name>
<reference evidence="2" key="1">
    <citation type="journal article" date="2014" name="Front. Microbiol.">
        <title>High frequency of phylogenetically diverse reductive dehalogenase-homologous genes in deep subseafloor sedimentary metagenomes.</title>
        <authorList>
            <person name="Kawai M."/>
            <person name="Futagami T."/>
            <person name="Toyoda A."/>
            <person name="Takaki Y."/>
            <person name="Nishi S."/>
            <person name="Hori S."/>
            <person name="Arai W."/>
            <person name="Tsubouchi T."/>
            <person name="Morono Y."/>
            <person name="Uchiyama I."/>
            <person name="Ito T."/>
            <person name="Fujiyama A."/>
            <person name="Inagaki F."/>
            <person name="Takami H."/>
        </authorList>
    </citation>
    <scope>NUCLEOTIDE SEQUENCE</scope>
    <source>
        <strain evidence="2">Expedition CK06-06</strain>
    </source>
</reference>